<accession>A0ABR1VHL8</accession>
<organism evidence="2 3">
    <name type="scientific">Apiospora phragmitis</name>
    <dbReference type="NCBI Taxonomy" id="2905665"/>
    <lineage>
        <taxon>Eukaryota</taxon>
        <taxon>Fungi</taxon>
        <taxon>Dikarya</taxon>
        <taxon>Ascomycota</taxon>
        <taxon>Pezizomycotina</taxon>
        <taxon>Sordariomycetes</taxon>
        <taxon>Xylariomycetidae</taxon>
        <taxon>Amphisphaeriales</taxon>
        <taxon>Apiosporaceae</taxon>
        <taxon>Apiospora</taxon>
    </lineage>
</organism>
<feature type="region of interest" description="Disordered" evidence="1">
    <location>
        <begin position="248"/>
        <end position="270"/>
    </location>
</feature>
<keyword evidence="3" id="KW-1185">Reference proteome</keyword>
<comment type="caution">
    <text evidence="2">The sequence shown here is derived from an EMBL/GenBank/DDBJ whole genome shotgun (WGS) entry which is preliminary data.</text>
</comment>
<name>A0ABR1VHL8_9PEZI</name>
<dbReference type="PANTHER" id="PTHR35391:SF5">
    <property type="entry name" value="DUF6590 DOMAIN-CONTAINING PROTEIN"/>
    <property type="match status" value="1"/>
</dbReference>
<evidence type="ECO:0000256" key="1">
    <source>
        <dbReference type="SAM" id="MobiDB-lite"/>
    </source>
</evidence>
<dbReference type="Proteomes" id="UP001480595">
    <property type="component" value="Unassembled WGS sequence"/>
</dbReference>
<evidence type="ECO:0000313" key="2">
    <source>
        <dbReference type="EMBL" id="KAK8069740.1"/>
    </source>
</evidence>
<proteinExistence type="predicted"/>
<evidence type="ECO:0000313" key="3">
    <source>
        <dbReference type="Proteomes" id="UP001480595"/>
    </source>
</evidence>
<dbReference type="GeneID" id="92090828"/>
<dbReference type="PANTHER" id="PTHR35391">
    <property type="entry name" value="C2H2-TYPE DOMAIN-CONTAINING PROTEIN-RELATED"/>
    <property type="match status" value="1"/>
</dbReference>
<sequence length="391" mass="43934">MEPAKDFTAENRFSSWVSDLSKICLAKFDQIMGICSSDDDAELLQYRIADFKLWADGVGALAKPGLSLDKRFQHRPHDLELIKAVLIMLANFLEDVVFEITNHGSNKTLNNVDSSIKNLAMIGMAIRRTGKASRRRRADESFDPIDYQDLRQHLECIVLLRPSADQPRFEELNASEPDESLASSLTNEPHSNEEIVSILDKLAASRMSNLASSKLSKVQTRLIEANLRRRLRFSLAQKRSQYAKMEQEVQANEAPEEEQLVDTRVETQDPTVKLTLRSKSKDKERGSQNIGELSVPSTATQSMKFSLSGKNTHKIAPSQISSIGAEGEFPKPPKEAPSRLVTRCPCCYQSLPVEVTTDPNAWRQHLIKDLCPYTCIAQHCPAPHLTFVTRK</sequence>
<feature type="region of interest" description="Disordered" evidence="1">
    <location>
        <begin position="170"/>
        <end position="189"/>
    </location>
</feature>
<reference evidence="2 3" key="1">
    <citation type="submission" date="2023-01" db="EMBL/GenBank/DDBJ databases">
        <title>Analysis of 21 Apiospora genomes using comparative genomics revels a genus with tremendous synthesis potential of carbohydrate active enzymes and secondary metabolites.</title>
        <authorList>
            <person name="Sorensen T."/>
        </authorList>
    </citation>
    <scope>NUCLEOTIDE SEQUENCE [LARGE SCALE GENOMIC DNA]</scope>
    <source>
        <strain evidence="2 3">CBS 135458</strain>
    </source>
</reference>
<gene>
    <name evidence="2" type="ORF">PG994_006356</name>
</gene>
<dbReference type="EMBL" id="JAQQWL010000006">
    <property type="protein sequence ID" value="KAK8069740.1"/>
    <property type="molecule type" value="Genomic_DNA"/>
</dbReference>
<dbReference type="RefSeq" id="XP_066717034.1">
    <property type="nucleotide sequence ID" value="XM_066857765.1"/>
</dbReference>
<protein>
    <submittedName>
        <fullName evidence="2">Uncharacterized protein</fullName>
    </submittedName>
</protein>